<accession>A0A026X3A7</accession>
<evidence type="ECO:0000256" key="1">
    <source>
        <dbReference type="ARBA" id="ARBA00022603"/>
    </source>
</evidence>
<keyword evidence="2" id="KW-0808">Transferase</keyword>
<keyword evidence="5" id="KW-1185">Reference proteome</keyword>
<dbReference type="GO" id="GO:0008168">
    <property type="term" value="F:methyltransferase activity"/>
    <property type="evidence" value="ECO:0007669"/>
    <property type="project" value="UniProtKB-KW"/>
</dbReference>
<dbReference type="Proteomes" id="UP000053097">
    <property type="component" value="Unassembled WGS sequence"/>
</dbReference>
<dbReference type="GO" id="GO:0032259">
    <property type="term" value="P:methylation"/>
    <property type="evidence" value="ECO:0007669"/>
    <property type="project" value="UniProtKB-KW"/>
</dbReference>
<reference evidence="4 5" key="1">
    <citation type="journal article" date="2014" name="Curr. Biol.">
        <title>The genome of the clonal raider ant Cerapachys biroi.</title>
        <authorList>
            <person name="Oxley P.R."/>
            <person name="Ji L."/>
            <person name="Fetter-Pruneda I."/>
            <person name="McKenzie S.K."/>
            <person name="Li C."/>
            <person name="Hu H."/>
            <person name="Zhang G."/>
            <person name="Kronauer D.J."/>
        </authorList>
    </citation>
    <scope>NUCLEOTIDE SEQUENCE [LARGE SCALE GENOMIC DNA]</scope>
</reference>
<organism evidence="4 5">
    <name type="scientific">Ooceraea biroi</name>
    <name type="common">Clonal raider ant</name>
    <name type="synonym">Cerapachys biroi</name>
    <dbReference type="NCBI Taxonomy" id="2015173"/>
    <lineage>
        <taxon>Eukaryota</taxon>
        <taxon>Metazoa</taxon>
        <taxon>Ecdysozoa</taxon>
        <taxon>Arthropoda</taxon>
        <taxon>Hexapoda</taxon>
        <taxon>Insecta</taxon>
        <taxon>Pterygota</taxon>
        <taxon>Neoptera</taxon>
        <taxon>Endopterygota</taxon>
        <taxon>Hymenoptera</taxon>
        <taxon>Apocrita</taxon>
        <taxon>Aculeata</taxon>
        <taxon>Formicoidea</taxon>
        <taxon>Formicidae</taxon>
        <taxon>Dorylinae</taxon>
        <taxon>Ooceraea</taxon>
    </lineage>
</organism>
<evidence type="ECO:0000313" key="5">
    <source>
        <dbReference type="Proteomes" id="UP000053097"/>
    </source>
</evidence>
<keyword evidence="3" id="KW-0949">S-adenosyl-L-methionine</keyword>
<keyword evidence="1" id="KW-0489">Methyltransferase</keyword>
<evidence type="ECO:0000256" key="3">
    <source>
        <dbReference type="ARBA" id="ARBA00022691"/>
    </source>
</evidence>
<sequence length="89" mass="10301">MQMIFKDERSIDMCSCLRERIAKNLSSLLFSGTPCPCLSGAAACSRSACHHKMLYQWKVKDRHNRHTLKRARHVYPHHTPCEIGSLQLY</sequence>
<evidence type="ECO:0000256" key="2">
    <source>
        <dbReference type="ARBA" id="ARBA00022679"/>
    </source>
</evidence>
<dbReference type="EMBL" id="KK107019">
    <property type="protein sequence ID" value="EZA62742.1"/>
    <property type="molecule type" value="Genomic_DNA"/>
</dbReference>
<dbReference type="AlphaFoldDB" id="A0A026X3A7"/>
<evidence type="ECO:0000313" key="4">
    <source>
        <dbReference type="EMBL" id="EZA62742.1"/>
    </source>
</evidence>
<dbReference type="PROSITE" id="PS00094">
    <property type="entry name" value="C5_MTASE_1"/>
    <property type="match status" value="1"/>
</dbReference>
<proteinExistence type="predicted"/>
<dbReference type="InterPro" id="IPR018117">
    <property type="entry name" value="C5_DNA_meth_AS"/>
</dbReference>
<gene>
    <name evidence="4" type="ORF">X777_07558</name>
</gene>
<name>A0A026X3A7_OOCBI</name>
<protein>
    <submittedName>
        <fullName evidence="4">Uncharacterized protein</fullName>
    </submittedName>
</protein>